<dbReference type="InterPro" id="IPR035969">
    <property type="entry name" value="Rab-GAP_TBC_sf"/>
</dbReference>
<evidence type="ECO:0000256" key="1">
    <source>
        <dbReference type="ARBA" id="ARBA00022468"/>
    </source>
</evidence>
<dbReference type="GeneID" id="70232287"/>
<protein>
    <recommendedName>
        <fullName evidence="2">Rab-GAP TBC domain-containing protein</fullName>
    </recommendedName>
</protein>
<dbReference type="AlphaFoldDB" id="A0A9P8TAZ8"/>
<keyword evidence="1" id="KW-0343">GTPase activation</keyword>
<dbReference type="PANTHER" id="PTHR22957:SF502">
    <property type="entry name" value="SMALL G PROTEIN SIGNALING MODULATOR 2-RELATED"/>
    <property type="match status" value="1"/>
</dbReference>
<dbReference type="InterPro" id="IPR000195">
    <property type="entry name" value="Rab-GAP-TBC_dom"/>
</dbReference>
<evidence type="ECO:0000313" key="3">
    <source>
        <dbReference type="EMBL" id="KAH3671616.1"/>
    </source>
</evidence>
<organism evidence="3 4">
    <name type="scientific">Ogataea philodendri</name>
    <dbReference type="NCBI Taxonomy" id="1378263"/>
    <lineage>
        <taxon>Eukaryota</taxon>
        <taxon>Fungi</taxon>
        <taxon>Dikarya</taxon>
        <taxon>Ascomycota</taxon>
        <taxon>Saccharomycotina</taxon>
        <taxon>Pichiomycetes</taxon>
        <taxon>Pichiales</taxon>
        <taxon>Pichiaceae</taxon>
        <taxon>Ogataea</taxon>
    </lineage>
</organism>
<dbReference type="Gene3D" id="1.10.472.80">
    <property type="entry name" value="Ypt/Rab-GAP domain of gyp1p, domain 3"/>
    <property type="match status" value="1"/>
</dbReference>
<reference evidence="3" key="2">
    <citation type="submission" date="2021-01" db="EMBL/GenBank/DDBJ databases">
        <authorList>
            <person name="Schikora-Tamarit M.A."/>
        </authorList>
    </citation>
    <scope>NUCLEOTIDE SEQUENCE</scope>
    <source>
        <strain evidence="3">CBS6075</strain>
    </source>
</reference>
<dbReference type="Pfam" id="PF00566">
    <property type="entry name" value="RabGAP-TBC"/>
    <property type="match status" value="1"/>
</dbReference>
<dbReference type="Gene3D" id="1.10.8.270">
    <property type="entry name" value="putative rabgap domain of human tbc1 domain family member 14 like domains"/>
    <property type="match status" value="1"/>
</dbReference>
<dbReference type="SUPFAM" id="SSF47923">
    <property type="entry name" value="Ypt/Rab-GAP domain of gyp1p"/>
    <property type="match status" value="2"/>
</dbReference>
<sequence length="730" mass="84081">MSAISGSFPPGKGQLLFAKSKVYIHVTSSKKDNVVGYLTIIKPYQGSPNLDLVVAYIPESDLEKEDKETLDYFDLYGLDGENTNFYGSGTQGSNSTKEGLSSSNLPQVKKFITRPKMSSLSSYAFGLTIANLFSIQVRAKTSSLWYGSVVLHPKDTLEKVPALFFHDDECPGTIREQKLKSESFSPFADNFNGGLYWGGDRFISCLRNYCVLEYSPLEKNMVLVNPTKEDSLNFIPNVVDSKDPLENATQSVDQLVTKAKWKVLTGLATITTFAKKQIGHVAENNRLPEPIKKMLQKPEVKLIGDEFDSANVYLARWALAVQHEAEKSRKLIIGNNYYHQLISSELGDNFGSLTPVELSKATRMKPISKIEWDNLFDSTGRLQVTVEEVKDRVFHGGLEDPVRKEAWLFLLGVFSWDTSSQEREQLAQSLENNYEEYNQNWRTDMERQQNDEFWKDQKVRIHKDIRRTDRELDIFKPTSAESDEEDDETFGNPHLLILRDILFSYNELNYNLGYVQGMSDLLSPLYYTIRDQSLTFWAFVNFMEPMERNFVKDLSGMKLQMLTLNELVQFMIPDLYVHLEKCDSNSLFFFFRMLLVWFKRELSFADTMRLWEVLWTNYYSSQFVIFFALAILEKNSKIIINTLNQFDQILKFMNDLSGHLELDDLLIRAELLFLKFRQMVELVDRRNANTGANALQESSQLAISKELRQLLSKDPVIHKEEPRTTDTPFG</sequence>
<gene>
    <name evidence="3" type="ORF">OGAPHI_000319</name>
</gene>
<proteinExistence type="predicted"/>
<dbReference type="PANTHER" id="PTHR22957">
    <property type="entry name" value="TBC1 DOMAIN FAMILY MEMBER GTPASE-ACTIVATING PROTEIN"/>
    <property type="match status" value="1"/>
</dbReference>
<dbReference type="Proteomes" id="UP000769157">
    <property type="component" value="Unassembled WGS sequence"/>
</dbReference>
<evidence type="ECO:0000259" key="2">
    <source>
        <dbReference type="PROSITE" id="PS50086"/>
    </source>
</evidence>
<feature type="domain" description="Rab-GAP TBC" evidence="2">
    <location>
        <begin position="397"/>
        <end position="618"/>
    </location>
</feature>
<dbReference type="OrthoDB" id="10264062at2759"/>
<dbReference type="PROSITE" id="PS50086">
    <property type="entry name" value="TBC_RABGAP"/>
    <property type="match status" value="1"/>
</dbReference>
<dbReference type="RefSeq" id="XP_046064792.1">
    <property type="nucleotide sequence ID" value="XM_046204162.1"/>
</dbReference>
<dbReference type="EMBL" id="JAEUBE010000055">
    <property type="protein sequence ID" value="KAH3671616.1"/>
    <property type="molecule type" value="Genomic_DNA"/>
</dbReference>
<comment type="caution">
    <text evidence="3">The sequence shown here is derived from an EMBL/GenBank/DDBJ whole genome shotgun (WGS) entry which is preliminary data.</text>
</comment>
<name>A0A9P8TAZ8_9ASCO</name>
<accession>A0A9P8TAZ8</accession>
<keyword evidence="4" id="KW-1185">Reference proteome</keyword>
<reference evidence="3" key="1">
    <citation type="journal article" date="2021" name="Open Biol.">
        <title>Shared evolutionary footprints suggest mitochondrial oxidative damage underlies multiple complex I losses in fungi.</title>
        <authorList>
            <person name="Schikora-Tamarit M.A."/>
            <person name="Marcet-Houben M."/>
            <person name="Nosek J."/>
            <person name="Gabaldon T."/>
        </authorList>
    </citation>
    <scope>NUCLEOTIDE SEQUENCE</scope>
    <source>
        <strain evidence="3">CBS6075</strain>
    </source>
</reference>
<dbReference type="SMART" id="SM00164">
    <property type="entry name" value="TBC"/>
    <property type="match status" value="1"/>
</dbReference>
<dbReference type="GO" id="GO:0005096">
    <property type="term" value="F:GTPase activator activity"/>
    <property type="evidence" value="ECO:0007669"/>
    <property type="project" value="UniProtKB-KW"/>
</dbReference>
<evidence type="ECO:0000313" key="4">
    <source>
        <dbReference type="Proteomes" id="UP000769157"/>
    </source>
</evidence>